<dbReference type="STRING" id="568860.SAMN05421811_102202"/>
<organism evidence="2 3">
    <name type="scientific">Nonomuraea wenchangensis</name>
    <dbReference type="NCBI Taxonomy" id="568860"/>
    <lineage>
        <taxon>Bacteria</taxon>
        <taxon>Bacillati</taxon>
        <taxon>Actinomycetota</taxon>
        <taxon>Actinomycetes</taxon>
        <taxon>Streptosporangiales</taxon>
        <taxon>Streptosporangiaceae</taxon>
        <taxon>Nonomuraea</taxon>
    </lineage>
</organism>
<gene>
    <name evidence="2" type="ORF">SAMN05421811_102202</name>
</gene>
<dbReference type="AlphaFoldDB" id="A0A1I0C6J2"/>
<dbReference type="PROSITE" id="PS51332">
    <property type="entry name" value="B12_BINDING"/>
    <property type="match status" value="1"/>
</dbReference>
<name>A0A1I0C6J2_9ACTN</name>
<evidence type="ECO:0000259" key="1">
    <source>
        <dbReference type="PROSITE" id="PS51332"/>
    </source>
</evidence>
<dbReference type="InterPro" id="IPR036724">
    <property type="entry name" value="Cobalamin-bd_sf"/>
</dbReference>
<dbReference type="Gene3D" id="3.40.50.280">
    <property type="entry name" value="Cobalamin-binding domain"/>
    <property type="match status" value="1"/>
</dbReference>
<proteinExistence type="predicted"/>
<dbReference type="Pfam" id="PF02310">
    <property type="entry name" value="B12-binding"/>
    <property type="match status" value="1"/>
</dbReference>
<evidence type="ECO:0000313" key="2">
    <source>
        <dbReference type="EMBL" id="SET15163.1"/>
    </source>
</evidence>
<dbReference type="OrthoDB" id="8482131at2"/>
<evidence type="ECO:0000313" key="3">
    <source>
        <dbReference type="Proteomes" id="UP000199361"/>
    </source>
</evidence>
<keyword evidence="3" id="KW-1185">Reference proteome</keyword>
<dbReference type="EMBL" id="FOHX01000002">
    <property type="protein sequence ID" value="SET15163.1"/>
    <property type="molecule type" value="Genomic_DNA"/>
</dbReference>
<reference evidence="2 3" key="1">
    <citation type="submission" date="2016-10" db="EMBL/GenBank/DDBJ databases">
        <authorList>
            <person name="de Groot N.N."/>
        </authorList>
    </citation>
    <scope>NUCLEOTIDE SEQUENCE [LARGE SCALE GENOMIC DNA]</scope>
    <source>
        <strain evidence="2 3">CGMCC 4.5598</strain>
    </source>
</reference>
<dbReference type="GO" id="GO:0046872">
    <property type="term" value="F:metal ion binding"/>
    <property type="evidence" value="ECO:0007669"/>
    <property type="project" value="InterPro"/>
</dbReference>
<dbReference type="InterPro" id="IPR006158">
    <property type="entry name" value="Cobalamin-bd"/>
</dbReference>
<dbReference type="SUPFAM" id="SSF52242">
    <property type="entry name" value="Cobalamin (vitamin B12)-binding domain"/>
    <property type="match status" value="1"/>
</dbReference>
<dbReference type="Proteomes" id="UP000199361">
    <property type="component" value="Unassembled WGS sequence"/>
</dbReference>
<dbReference type="GO" id="GO:0031419">
    <property type="term" value="F:cobalamin binding"/>
    <property type="evidence" value="ECO:0007669"/>
    <property type="project" value="InterPro"/>
</dbReference>
<accession>A0A1I0C6J2</accession>
<sequence>MPRVLPDLNPSPRTGRPRALVSGVASDSHTWNLVYLQLVCEEEGLDVVNLGPCVPDDLLVTECVDQRPDLVVISTVNGHGYREGLRVVPKLRARPELAGVPIVMGGRLGVTGRREDDLADELTAAGCDRVFDRGGPEDIEEFRTLAATVAWKADDAAARTPVQFG</sequence>
<feature type="domain" description="B12-binding" evidence="1">
    <location>
        <begin position="16"/>
        <end position="156"/>
    </location>
</feature>
<protein>
    <submittedName>
        <fullName evidence="2">Methylaspartate mutase sigma subunit</fullName>
    </submittedName>
</protein>
<dbReference type="RefSeq" id="WP_091077631.1">
    <property type="nucleotide sequence ID" value="NZ_FOHX01000002.1"/>
</dbReference>